<dbReference type="GO" id="GO:0000160">
    <property type="term" value="P:phosphorelay signal transduction system"/>
    <property type="evidence" value="ECO:0007669"/>
    <property type="project" value="InterPro"/>
</dbReference>
<dbReference type="CDD" id="cd15831">
    <property type="entry name" value="BTAD"/>
    <property type="match status" value="1"/>
</dbReference>
<dbReference type="Gene3D" id="1.10.8.430">
    <property type="entry name" value="Helical domain of apoptotic protease-activating factors"/>
    <property type="match status" value="1"/>
</dbReference>
<accession>A0A2P8D3A6</accession>
<dbReference type="InterPro" id="IPR042197">
    <property type="entry name" value="Apaf_helical"/>
</dbReference>
<feature type="domain" description="OmpR/PhoB-type" evidence="7">
    <location>
        <begin position="1"/>
        <end position="90"/>
    </location>
</feature>
<dbReference type="Gene3D" id="1.10.10.10">
    <property type="entry name" value="Winged helix-like DNA-binding domain superfamily/Winged helix DNA-binding domain"/>
    <property type="match status" value="2"/>
</dbReference>
<gene>
    <name evidence="8" type="ORF">CLV30_1348</name>
</gene>
<dbReference type="PANTHER" id="PTHR35807">
    <property type="entry name" value="TRANSCRIPTIONAL REGULATOR REDD-RELATED"/>
    <property type="match status" value="1"/>
</dbReference>
<dbReference type="PRINTS" id="PR00364">
    <property type="entry name" value="DISEASERSIST"/>
</dbReference>
<organism evidence="8 9">
    <name type="scientific">Haloactinopolyspora alba</name>
    <dbReference type="NCBI Taxonomy" id="648780"/>
    <lineage>
        <taxon>Bacteria</taxon>
        <taxon>Bacillati</taxon>
        <taxon>Actinomycetota</taxon>
        <taxon>Actinomycetes</taxon>
        <taxon>Jiangellales</taxon>
        <taxon>Jiangellaceae</taxon>
        <taxon>Haloactinopolyspora</taxon>
    </lineage>
</organism>
<evidence type="ECO:0000256" key="3">
    <source>
        <dbReference type="ARBA" id="ARBA00023015"/>
    </source>
</evidence>
<dbReference type="GO" id="GO:0006355">
    <property type="term" value="P:regulation of DNA-templated transcription"/>
    <property type="evidence" value="ECO:0007669"/>
    <property type="project" value="InterPro"/>
</dbReference>
<dbReference type="InterPro" id="IPR051677">
    <property type="entry name" value="AfsR-DnrI-RedD_regulator"/>
</dbReference>
<dbReference type="Gene3D" id="1.25.40.10">
    <property type="entry name" value="Tetratricopeptide repeat domain"/>
    <property type="match status" value="3"/>
</dbReference>
<dbReference type="SMART" id="SM00862">
    <property type="entry name" value="Trans_reg_C"/>
    <property type="match status" value="1"/>
</dbReference>
<comment type="similarity">
    <text evidence="1">Belongs to the AfsR/DnrI/RedD regulatory family.</text>
</comment>
<dbReference type="GO" id="GO:0043531">
    <property type="term" value="F:ADP binding"/>
    <property type="evidence" value="ECO:0007669"/>
    <property type="project" value="InterPro"/>
</dbReference>
<dbReference type="InterPro" id="IPR019734">
    <property type="entry name" value="TPR_rpt"/>
</dbReference>
<keyword evidence="5" id="KW-0804">Transcription</keyword>
<dbReference type="GO" id="GO:0003677">
    <property type="term" value="F:DNA binding"/>
    <property type="evidence" value="ECO:0007669"/>
    <property type="project" value="UniProtKB-UniRule"/>
</dbReference>
<dbReference type="SUPFAM" id="SSF48452">
    <property type="entry name" value="TPR-like"/>
    <property type="match status" value="2"/>
</dbReference>
<dbReference type="PROSITE" id="PS51755">
    <property type="entry name" value="OMPR_PHOB"/>
    <property type="match status" value="1"/>
</dbReference>
<dbReference type="InterPro" id="IPR036388">
    <property type="entry name" value="WH-like_DNA-bd_sf"/>
</dbReference>
<evidence type="ECO:0000313" key="8">
    <source>
        <dbReference type="EMBL" id="PSK91707.1"/>
    </source>
</evidence>
<feature type="DNA-binding region" description="OmpR/PhoB-type" evidence="6">
    <location>
        <begin position="1"/>
        <end position="90"/>
    </location>
</feature>
<dbReference type="InterPro" id="IPR011990">
    <property type="entry name" value="TPR-like_helical_dom_sf"/>
</dbReference>
<dbReference type="Gene3D" id="3.40.50.300">
    <property type="entry name" value="P-loop containing nucleotide triphosphate hydrolases"/>
    <property type="match status" value="1"/>
</dbReference>
<evidence type="ECO:0000313" key="9">
    <source>
        <dbReference type="Proteomes" id="UP000243528"/>
    </source>
</evidence>
<dbReference type="InterPro" id="IPR002182">
    <property type="entry name" value="NB-ARC"/>
</dbReference>
<evidence type="ECO:0000256" key="1">
    <source>
        <dbReference type="ARBA" id="ARBA00005820"/>
    </source>
</evidence>
<dbReference type="InterPro" id="IPR027417">
    <property type="entry name" value="P-loop_NTPase"/>
</dbReference>
<dbReference type="SMART" id="SM00028">
    <property type="entry name" value="TPR"/>
    <property type="match status" value="6"/>
</dbReference>
<dbReference type="InterPro" id="IPR001867">
    <property type="entry name" value="OmpR/PhoB-type_DNA-bd"/>
</dbReference>
<evidence type="ECO:0000256" key="2">
    <source>
        <dbReference type="ARBA" id="ARBA00022737"/>
    </source>
</evidence>
<dbReference type="Pfam" id="PF00486">
    <property type="entry name" value="Trans_reg_C"/>
    <property type="match status" value="1"/>
</dbReference>
<dbReference type="PANTHER" id="PTHR35807:SF1">
    <property type="entry name" value="TRANSCRIPTIONAL REGULATOR REDD"/>
    <property type="match status" value="1"/>
</dbReference>
<dbReference type="AlphaFoldDB" id="A0A2P8D3A6"/>
<protein>
    <submittedName>
        <fullName evidence="8">DNA-binding SARP family transcriptional activator</fullName>
    </submittedName>
</protein>
<sequence>MRFEVLGPVRAVDGSGVVGPVSKLRRRLLAALLTRANRTVGTEVLAEVLWGDDLPERPGKSLQVHVHRLRRVLDRPDRLVGVPDGYLLEIGAGELDAAEFRTLHADARPAREADDLDTVTATLRTALALWRGAPYADVDDPVVVAADARRLAEARLIAGEELYEAELARGRAREIVPELTELAAEYPLRERLIGQLMLALYRSGRQARALTTYRAARRRLDRELGVEPGRELRELHDAMAAEDPGLLAGAAGEPEPDTATAAATEQVAPAQIPPVPGAFVGRDGELADLDDVTIRSDEAATVVVSGMAGVGKTGLALRFAHRAADRFGDGQLYVDLRGHATAPSLHPTEALGQLLRGLGSDPGQVADSTDAATARYRSLLAGRKILVVLDNAASAEQVRPLLAATPGCMTLITSRNRLPALVAGEGAHRIVIDTLTGAEARQLLSRLLGRARVDAEPAAAGALIDECAGLPLALRIAAAQLGDERHRPIDDYVRELRERGLSMFALDDDERSAVAAAFDLSYQRLAADTRRCFGLLGLVPGADVTVDAVAALTGAPPAQARAELRRLAGTHLVDEHAAGRYRLHDLLREYVRSVVDTEAPPADREAALGRLYTWYYQGKEAAWWSLRSHPRRPPRPGLSGGVPELAFGGESDAVAWLRAEFGNIAAAARAAAQRRSWEPWSWHLVLGTAIPLARRGFLADVLPLLRTAVDAARDAGDRHAIAHTLTEFGAVRSLAGSAVSDDLVTEVLEHAESVGDQPVQAYCLYLASVVKARANEYAAAATCLERSLALQREIGDHAGQALALNHLGVVAMHRGDLRGAVRRWEEILALDEGQTTRSALINVTLTRLKLGELDGLDDTLRRADRLVALHADPAAECVFMSARAEWHRTLGRVDDALDDLATAHHLAERLAIPRLQTDTRAETGFCHLMRGELDTAADEFERASGIAEAAGLHPEGSYALRGLAEARLAAGDHRAAASHARAAIDLAGDVHRVYRADALTSLAAAELAAGHTGEAARHGKEAVAIHRTTEHYLGLARALRVLGTALLTTAEPHERSRGVALLQDALHRFDTLRAPEAAAVRALLADQ</sequence>
<name>A0A2P8D3A6_9ACTN</name>
<comment type="caution">
    <text evidence="8">The sequence shown here is derived from an EMBL/GenBank/DDBJ whole genome shotgun (WGS) entry which is preliminary data.</text>
</comment>
<dbReference type="Pfam" id="PF03704">
    <property type="entry name" value="BTAD"/>
    <property type="match status" value="1"/>
</dbReference>
<dbReference type="Proteomes" id="UP000243528">
    <property type="component" value="Unassembled WGS sequence"/>
</dbReference>
<dbReference type="EMBL" id="PYGE01000034">
    <property type="protein sequence ID" value="PSK91707.1"/>
    <property type="molecule type" value="Genomic_DNA"/>
</dbReference>
<dbReference type="Pfam" id="PF00931">
    <property type="entry name" value="NB-ARC"/>
    <property type="match status" value="1"/>
</dbReference>
<proteinExistence type="inferred from homology"/>
<keyword evidence="3" id="KW-0805">Transcription regulation</keyword>
<dbReference type="RefSeq" id="WP_205740954.1">
    <property type="nucleotide sequence ID" value="NZ_PYGE01000034.1"/>
</dbReference>
<evidence type="ECO:0000256" key="4">
    <source>
        <dbReference type="ARBA" id="ARBA00023125"/>
    </source>
</evidence>
<dbReference type="SUPFAM" id="SSF46894">
    <property type="entry name" value="C-terminal effector domain of the bipartite response regulators"/>
    <property type="match status" value="1"/>
</dbReference>
<reference evidence="8 9" key="1">
    <citation type="submission" date="2018-03" db="EMBL/GenBank/DDBJ databases">
        <title>Genomic Encyclopedia of Archaeal and Bacterial Type Strains, Phase II (KMG-II): from individual species to whole genera.</title>
        <authorList>
            <person name="Goeker M."/>
        </authorList>
    </citation>
    <scope>NUCLEOTIDE SEQUENCE [LARGE SCALE GENOMIC DNA]</scope>
    <source>
        <strain evidence="8 9">DSM 45211</strain>
    </source>
</reference>
<evidence type="ECO:0000256" key="5">
    <source>
        <dbReference type="ARBA" id="ARBA00023163"/>
    </source>
</evidence>
<keyword evidence="2" id="KW-0677">Repeat</keyword>
<dbReference type="InterPro" id="IPR005158">
    <property type="entry name" value="BTAD"/>
</dbReference>
<dbReference type="SMART" id="SM01043">
    <property type="entry name" value="BTAD"/>
    <property type="match status" value="1"/>
</dbReference>
<evidence type="ECO:0000259" key="7">
    <source>
        <dbReference type="PROSITE" id="PS51755"/>
    </source>
</evidence>
<keyword evidence="9" id="KW-1185">Reference proteome</keyword>
<dbReference type="InterPro" id="IPR016032">
    <property type="entry name" value="Sig_transdc_resp-reg_C-effctor"/>
</dbReference>
<keyword evidence="4 6" id="KW-0238">DNA-binding</keyword>
<dbReference type="SUPFAM" id="SSF52540">
    <property type="entry name" value="P-loop containing nucleoside triphosphate hydrolases"/>
    <property type="match status" value="1"/>
</dbReference>
<evidence type="ECO:0000256" key="6">
    <source>
        <dbReference type="PROSITE-ProRule" id="PRU01091"/>
    </source>
</evidence>